<reference evidence="4" key="1">
    <citation type="journal article" date="2008" name="Nature">
        <title>The amphioxus genome and the evolution of the chordate karyotype.</title>
        <authorList>
            <consortium name="US DOE Joint Genome Institute (JGI-PGF)"/>
            <person name="Putnam N.H."/>
            <person name="Butts T."/>
            <person name="Ferrier D.E.K."/>
            <person name="Furlong R.F."/>
            <person name="Hellsten U."/>
            <person name="Kawashima T."/>
            <person name="Robinson-Rechavi M."/>
            <person name="Shoguchi E."/>
            <person name="Terry A."/>
            <person name="Yu J.-K."/>
            <person name="Benito-Gutierrez E.L."/>
            <person name="Dubchak I."/>
            <person name="Garcia-Fernandez J."/>
            <person name="Gibson-Brown J.J."/>
            <person name="Grigoriev I.V."/>
            <person name="Horton A.C."/>
            <person name="de Jong P.J."/>
            <person name="Jurka J."/>
            <person name="Kapitonov V.V."/>
            <person name="Kohara Y."/>
            <person name="Kuroki Y."/>
            <person name="Lindquist E."/>
            <person name="Lucas S."/>
            <person name="Osoegawa K."/>
            <person name="Pennacchio L.A."/>
            <person name="Salamov A.A."/>
            <person name="Satou Y."/>
            <person name="Sauka-Spengler T."/>
            <person name="Schmutz J."/>
            <person name="Shin-I T."/>
            <person name="Toyoda A."/>
            <person name="Bronner-Fraser M."/>
            <person name="Fujiyama A."/>
            <person name="Holland L.Z."/>
            <person name="Holland P.W.H."/>
            <person name="Satoh N."/>
            <person name="Rokhsar D.S."/>
        </authorList>
    </citation>
    <scope>NUCLEOTIDE SEQUENCE [LARGE SCALE GENOMIC DNA]</scope>
    <source>
        <strain evidence="4">S238N-H82</strain>
        <tissue evidence="4">Testes</tissue>
    </source>
</reference>
<dbReference type="KEGG" id="bfo:118430772"/>
<evidence type="ECO:0000256" key="2">
    <source>
        <dbReference type="SAM" id="MobiDB-lite"/>
    </source>
</evidence>
<name>C3ZLR6_BRAFL</name>
<keyword evidence="5" id="KW-1185">Reference proteome</keyword>
<dbReference type="OrthoDB" id="2020015at2759"/>
<evidence type="ECO:0000256" key="1">
    <source>
        <dbReference type="ARBA" id="ARBA00022553"/>
    </source>
</evidence>
<sequence length="598" mass="67030">MALSCLKISLGRALAVRPLIQVYRPSPRYNLVFLQYSTSPDKGKDTKKDTKFQSSESLSGYFDKGSSQQAGSSAQQPDSTKQQPDSKPSLGTTADKSQDSTAKIPESKAVPDADPPGKPPADEIPAEVPPSAVPPPPPAKPPAPQIQLSRPELTKEELSRLVLRQDEYVERFIPITRRSLIQHLVQHPGLLTDREKVKFDKFFQALDSAVVTTYHGTLTELKALFDPLNPDKDTISTRQWNRKERAENEFWLLQKLAIVMEKANFHELPKPVVEVALQEHQAGDGVMVRVDASRYDILRFWALGKEVRPPVSVPLAKRLVAALGRLVTRSKKVEPQAQETFKRLVVAVRHTKDGKLTLKAFKDIPINALEQVLPEAKVRMSQFDQAFLYFSVGITSLGMLIKLVTVMAEYQVNWSLIVGGVFGLIAARTWSSYKNRHMRYLAELSKTLYYRNIANNRGLLTLLVDRAEDESVKETLLVYTFLLSYQSPRGPESSTGTTSGAAIGALEKDIEKWVLEKTGSQIRFHADEAVQFLSSFGILKQENNLLSVVPLDTAIACLPWQPVGMDSRSEEFDVEEGYDRRQESKAAEQPRKKWFGLF</sequence>
<keyword evidence="3" id="KW-1133">Transmembrane helix</keyword>
<dbReference type="InterPro" id="IPR022227">
    <property type="entry name" value="DUF3754"/>
</dbReference>
<evidence type="ECO:0000313" key="5">
    <source>
        <dbReference type="Proteomes" id="UP000001554"/>
    </source>
</evidence>
<dbReference type="PANTHER" id="PTHR16095">
    <property type="entry name" value="TRANSMEMBRANE PROTEIN 143 FAMILY MEMBER"/>
    <property type="match status" value="1"/>
</dbReference>
<dbReference type="Proteomes" id="UP000001554">
    <property type="component" value="Chromosome 14"/>
</dbReference>
<reference evidence="6" key="3">
    <citation type="submission" date="2025-04" db="UniProtKB">
        <authorList>
            <consortium name="RefSeq"/>
        </authorList>
    </citation>
    <scope>IDENTIFICATION</scope>
    <source>
        <strain evidence="6">S238N-H82</strain>
        <tissue evidence="6">Testes</tissue>
    </source>
</reference>
<dbReference type="RefSeq" id="XP_035697687.1">
    <property type="nucleotide sequence ID" value="XM_035841794.1"/>
</dbReference>
<accession>C3ZLR6</accession>
<dbReference type="InParanoid" id="C3ZLR6"/>
<reference evidence="5" key="2">
    <citation type="journal article" date="2020" name="Nat. Ecol. Evol.">
        <title>Deeply conserved synteny resolves early events in vertebrate evolution.</title>
        <authorList>
            <person name="Simakov O."/>
            <person name="Marletaz F."/>
            <person name="Yue J.X."/>
            <person name="O'Connell B."/>
            <person name="Jenkins J."/>
            <person name="Brandt A."/>
            <person name="Calef R."/>
            <person name="Tung C.H."/>
            <person name="Huang T.K."/>
            <person name="Schmutz J."/>
            <person name="Satoh N."/>
            <person name="Yu J.K."/>
            <person name="Putnam N.H."/>
            <person name="Green R.E."/>
            <person name="Rokhsar D.S."/>
        </authorList>
    </citation>
    <scope>NUCLEOTIDE SEQUENCE [LARGE SCALE GENOMIC DNA]</scope>
    <source>
        <strain evidence="5">S238N-H82</strain>
    </source>
</reference>
<dbReference type="GeneID" id="118430772"/>
<feature type="region of interest" description="Disordered" evidence="2">
    <location>
        <begin position="37"/>
        <end position="152"/>
    </location>
</feature>
<evidence type="ECO:0000313" key="4">
    <source>
        <dbReference type="EMBL" id="EEN46539.1"/>
    </source>
</evidence>
<dbReference type="eggNOG" id="ENOG502R7U4">
    <property type="taxonomic scope" value="Eukaryota"/>
</dbReference>
<proteinExistence type="predicted"/>
<dbReference type="EMBL" id="GG666642">
    <property type="protein sequence ID" value="EEN46539.1"/>
    <property type="molecule type" value="Genomic_DNA"/>
</dbReference>
<feature type="compositionally biased region" description="Basic and acidic residues" evidence="2">
    <location>
        <begin position="41"/>
        <end position="51"/>
    </location>
</feature>
<gene>
    <name evidence="6" type="primary">LOC118430772</name>
    <name evidence="4" type="ORF">BRAFLDRAFT_86200</name>
</gene>
<feature type="compositionally biased region" description="Low complexity" evidence="2">
    <location>
        <begin position="65"/>
        <end position="76"/>
    </location>
</feature>
<feature type="compositionally biased region" description="Pro residues" evidence="2">
    <location>
        <begin position="127"/>
        <end position="144"/>
    </location>
</feature>
<keyword evidence="3" id="KW-0472">Membrane</keyword>
<feature type="transmembrane region" description="Helical" evidence="3">
    <location>
        <begin position="414"/>
        <end position="431"/>
    </location>
</feature>
<feature type="compositionally biased region" description="Polar residues" evidence="2">
    <location>
        <begin position="77"/>
        <end position="101"/>
    </location>
</feature>
<dbReference type="OMA" id="RFHADEA"/>
<dbReference type="AlphaFoldDB" id="C3ZLR6"/>
<protein>
    <submittedName>
        <fullName evidence="6">Transmembrane protein 143-like</fullName>
    </submittedName>
</protein>
<organism>
    <name type="scientific">Branchiostoma floridae</name>
    <name type="common">Florida lancelet</name>
    <name type="synonym">Amphioxus</name>
    <dbReference type="NCBI Taxonomy" id="7739"/>
    <lineage>
        <taxon>Eukaryota</taxon>
        <taxon>Metazoa</taxon>
        <taxon>Chordata</taxon>
        <taxon>Cephalochordata</taxon>
        <taxon>Leptocardii</taxon>
        <taxon>Amphioxiformes</taxon>
        <taxon>Branchiostomatidae</taxon>
        <taxon>Branchiostoma</taxon>
    </lineage>
</organism>
<evidence type="ECO:0000256" key="3">
    <source>
        <dbReference type="SAM" id="Phobius"/>
    </source>
</evidence>
<feature type="transmembrane region" description="Helical" evidence="3">
    <location>
        <begin position="387"/>
        <end position="408"/>
    </location>
</feature>
<keyword evidence="3" id="KW-0812">Transmembrane</keyword>
<keyword evidence="1" id="KW-0597">Phosphoprotein</keyword>
<evidence type="ECO:0000313" key="6">
    <source>
        <dbReference type="RefSeq" id="XP_035697687.1"/>
    </source>
</evidence>
<dbReference type="PANTHER" id="PTHR16095:SF11">
    <property type="entry name" value="TRANSMEMBRANE PROTEIN 143"/>
    <property type="match status" value="1"/>
</dbReference>
<dbReference type="Pfam" id="PF12576">
    <property type="entry name" value="DUF3754"/>
    <property type="match status" value="1"/>
</dbReference>